<feature type="compositionally biased region" description="Gly residues" evidence="2">
    <location>
        <begin position="263"/>
        <end position="275"/>
    </location>
</feature>
<dbReference type="PANTHER" id="PTHR24121">
    <property type="entry name" value="NO MECHANORECEPTOR POTENTIAL C, ISOFORM D-RELATED"/>
    <property type="match status" value="1"/>
</dbReference>
<dbReference type="InterPro" id="IPR002110">
    <property type="entry name" value="Ankyrin_rpt"/>
</dbReference>
<dbReference type="PROSITE" id="PS50297">
    <property type="entry name" value="ANK_REP_REGION"/>
    <property type="match status" value="2"/>
</dbReference>
<dbReference type="Proteomes" id="UP001459277">
    <property type="component" value="Unassembled WGS sequence"/>
</dbReference>
<evidence type="ECO:0000313" key="3">
    <source>
        <dbReference type="EMBL" id="KAL0006461.1"/>
    </source>
</evidence>
<evidence type="ECO:0000256" key="2">
    <source>
        <dbReference type="SAM" id="MobiDB-lite"/>
    </source>
</evidence>
<dbReference type="PROSITE" id="PS50088">
    <property type="entry name" value="ANK_REPEAT"/>
    <property type="match status" value="2"/>
</dbReference>
<dbReference type="Pfam" id="PF12796">
    <property type="entry name" value="Ank_2"/>
    <property type="match status" value="2"/>
</dbReference>
<sequence>MDPQVFRNASSSDSTFFEKLTPNSDTLLQVTIEKNTVLHVALQFKNFEAAKKIVNLSPSLVYQTNSKGNTPLHVAARIGDFSMVKLLIDQAKKQDVEKGGRQHLLSMVNLDGDTALHVAVRYGNSKVVKELINEKDPAKLAKQVNNVGESALFLAVYRQDYDMASCILSDAPDCSYAGRLGVNVLHALAIHKRTRVNTAATRVMERFKIETKKLKIFASVFIRPLDVEKVRKLCSLGMFATPDGGSTDDEMRATPDGGRRATPGGGRRATPGGGRNTRITQRGK</sequence>
<dbReference type="PANTHER" id="PTHR24121:SF30">
    <property type="entry name" value="ANKYRIN REPEAT-CONTAINING PROTEIN ITN1-LIKE"/>
    <property type="match status" value="1"/>
</dbReference>
<evidence type="ECO:0000256" key="1">
    <source>
        <dbReference type="PROSITE-ProRule" id="PRU00023"/>
    </source>
</evidence>
<dbReference type="SMART" id="SM00248">
    <property type="entry name" value="ANK"/>
    <property type="match status" value="4"/>
</dbReference>
<reference evidence="3 4" key="1">
    <citation type="submission" date="2024-01" db="EMBL/GenBank/DDBJ databases">
        <title>A telomere-to-telomere, gap-free genome of sweet tea (Lithocarpus litseifolius).</title>
        <authorList>
            <person name="Zhou J."/>
        </authorList>
    </citation>
    <scope>NUCLEOTIDE SEQUENCE [LARGE SCALE GENOMIC DNA]</scope>
    <source>
        <strain evidence="3">Zhou-2022a</strain>
        <tissue evidence="3">Leaf</tissue>
    </source>
</reference>
<evidence type="ECO:0000313" key="4">
    <source>
        <dbReference type="Proteomes" id="UP001459277"/>
    </source>
</evidence>
<dbReference type="InterPro" id="IPR036770">
    <property type="entry name" value="Ankyrin_rpt-contain_sf"/>
</dbReference>
<dbReference type="Gene3D" id="1.25.40.20">
    <property type="entry name" value="Ankyrin repeat-containing domain"/>
    <property type="match status" value="1"/>
</dbReference>
<name>A0AAW2D7Y0_9ROSI</name>
<dbReference type="SUPFAM" id="SSF48403">
    <property type="entry name" value="Ankyrin repeat"/>
    <property type="match status" value="1"/>
</dbReference>
<feature type="compositionally biased region" description="Basic and acidic residues" evidence="2">
    <location>
        <begin position="249"/>
        <end position="259"/>
    </location>
</feature>
<dbReference type="EMBL" id="JAZDWU010000004">
    <property type="protein sequence ID" value="KAL0006461.1"/>
    <property type="molecule type" value="Genomic_DNA"/>
</dbReference>
<comment type="caution">
    <text evidence="3">The sequence shown here is derived from an EMBL/GenBank/DDBJ whole genome shotgun (WGS) entry which is preliminary data.</text>
</comment>
<protein>
    <submittedName>
        <fullName evidence="3">Uncharacterized protein</fullName>
    </submittedName>
</protein>
<dbReference type="AlphaFoldDB" id="A0AAW2D7Y0"/>
<feature type="region of interest" description="Disordered" evidence="2">
    <location>
        <begin position="244"/>
        <end position="284"/>
    </location>
</feature>
<keyword evidence="4" id="KW-1185">Reference proteome</keyword>
<feature type="repeat" description="ANK" evidence="1">
    <location>
        <begin position="111"/>
        <end position="133"/>
    </location>
</feature>
<gene>
    <name evidence="3" type="ORF">SO802_014022</name>
</gene>
<proteinExistence type="predicted"/>
<keyword evidence="1" id="KW-0040">ANK repeat</keyword>
<accession>A0AAW2D7Y0</accession>
<organism evidence="3 4">
    <name type="scientific">Lithocarpus litseifolius</name>
    <dbReference type="NCBI Taxonomy" id="425828"/>
    <lineage>
        <taxon>Eukaryota</taxon>
        <taxon>Viridiplantae</taxon>
        <taxon>Streptophyta</taxon>
        <taxon>Embryophyta</taxon>
        <taxon>Tracheophyta</taxon>
        <taxon>Spermatophyta</taxon>
        <taxon>Magnoliopsida</taxon>
        <taxon>eudicotyledons</taxon>
        <taxon>Gunneridae</taxon>
        <taxon>Pentapetalae</taxon>
        <taxon>rosids</taxon>
        <taxon>fabids</taxon>
        <taxon>Fagales</taxon>
        <taxon>Fagaceae</taxon>
        <taxon>Lithocarpus</taxon>
    </lineage>
</organism>
<feature type="repeat" description="ANK" evidence="1">
    <location>
        <begin position="67"/>
        <end position="99"/>
    </location>
</feature>